<organism evidence="1 2">
    <name type="scientific">Periplaneta americana</name>
    <name type="common">American cockroach</name>
    <name type="synonym">Blatta americana</name>
    <dbReference type="NCBI Taxonomy" id="6978"/>
    <lineage>
        <taxon>Eukaryota</taxon>
        <taxon>Metazoa</taxon>
        <taxon>Ecdysozoa</taxon>
        <taxon>Arthropoda</taxon>
        <taxon>Hexapoda</taxon>
        <taxon>Insecta</taxon>
        <taxon>Pterygota</taxon>
        <taxon>Neoptera</taxon>
        <taxon>Polyneoptera</taxon>
        <taxon>Dictyoptera</taxon>
        <taxon>Blattodea</taxon>
        <taxon>Blattoidea</taxon>
        <taxon>Blattidae</taxon>
        <taxon>Blattinae</taxon>
        <taxon>Periplaneta</taxon>
    </lineage>
</organism>
<gene>
    <name evidence="1" type="ORF">ANN_13528</name>
</gene>
<evidence type="ECO:0000313" key="2">
    <source>
        <dbReference type="Proteomes" id="UP001148838"/>
    </source>
</evidence>
<accession>A0ABQ8TJU2</accession>
<dbReference type="Proteomes" id="UP001148838">
    <property type="component" value="Unassembled WGS sequence"/>
</dbReference>
<sequence>MAGLCEGGSEPPGFLKAIETFGPWCRDAKDLLTQIGTRLLSRTGDPRCINFLRQRIGIAVQRGNAASILGSFPNSISRTHRHDTTVHDVIRLLIPALRKNQSDSLMAADGDCHHLCKLMAPVRHRWSINDVIGGIRNTVMPSDCSPHYCCEDATAMVLNPAYVINILPLFYGIVLDQGWASGADPDSKRGRLIFIRY</sequence>
<dbReference type="EMBL" id="JAJSOF020000009">
    <property type="protein sequence ID" value="KAJ4446830.1"/>
    <property type="molecule type" value="Genomic_DNA"/>
</dbReference>
<comment type="caution">
    <text evidence="1">The sequence shown here is derived from an EMBL/GenBank/DDBJ whole genome shotgun (WGS) entry which is preliminary data.</text>
</comment>
<name>A0ABQ8TJU2_PERAM</name>
<keyword evidence="2" id="KW-1185">Reference proteome</keyword>
<evidence type="ECO:0000313" key="1">
    <source>
        <dbReference type="EMBL" id="KAJ4446830.1"/>
    </source>
</evidence>
<proteinExistence type="predicted"/>
<protein>
    <submittedName>
        <fullName evidence="1">Uncharacterized protein</fullName>
    </submittedName>
</protein>
<reference evidence="1 2" key="1">
    <citation type="journal article" date="2022" name="Allergy">
        <title>Genome assembly and annotation of Periplaneta americana reveal a comprehensive cockroach allergen profile.</title>
        <authorList>
            <person name="Wang L."/>
            <person name="Xiong Q."/>
            <person name="Saelim N."/>
            <person name="Wang L."/>
            <person name="Nong W."/>
            <person name="Wan A.T."/>
            <person name="Shi M."/>
            <person name="Liu X."/>
            <person name="Cao Q."/>
            <person name="Hui J.H.L."/>
            <person name="Sookrung N."/>
            <person name="Leung T.F."/>
            <person name="Tungtrongchitr A."/>
            <person name="Tsui S.K.W."/>
        </authorList>
    </citation>
    <scope>NUCLEOTIDE SEQUENCE [LARGE SCALE GENOMIC DNA]</scope>
    <source>
        <strain evidence="1">PWHHKU_190912</strain>
    </source>
</reference>